<name>A0A653ABQ7_UNCDX</name>
<proteinExistence type="predicted"/>
<gene>
    <name evidence="1" type="ORF">TRIP_B350372</name>
</gene>
<dbReference type="AlphaFoldDB" id="A0A653ABQ7"/>
<accession>A0A653ABQ7</accession>
<dbReference type="EMBL" id="UPXX01000029">
    <property type="protein sequence ID" value="VBB45421.1"/>
    <property type="molecule type" value="Genomic_DNA"/>
</dbReference>
<protein>
    <submittedName>
        <fullName evidence="1">Uncharacterized protein</fullName>
    </submittedName>
</protein>
<reference evidence="1" key="1">
    <citation type="submission" date="2018-07" db="EMBL/GenBank/DDBJ databases">
        <authorList>
            <consortium name="Genoscope - CEA"/>
            <person name="William W."/>
        </authorList>
    </citation>
    <scope>NUCLEOTIDE SEQUENCE</scope>
    <source>
        <strain evidence="1">IK1</strain>
    </source>
</reference>
<sequence>MVFLANLGVNLHVCLCGDLQVASAQALDFLDIGQKSSFPDWKLSPSGKSFPDGDYFETGRGICSVGVHSERSF</sequence>
<organism evidence="1">
    <name type="scientific">Uncultured Desulfatiglans sp</name>
    <dbReference type="NCBI Taxonomy" id="1748965"/>
    <lineage>
        <taxon>Bacteria</taxon>
        <taxon>Pseudomonadati</taxon>
        <taxon>Thermodesulfobacteriota</taxon>
        <taxon>Desulfobacteria</taxon>
        <taxon>Desulfatiglandales</taxon>
        <taxon>Desulfatiglandaceae</taxon>
        <taxon>Desulfatiglans</taxon>
        <taxon>environmental samples</taxon>
    </lineage>
</organism>
<evidence type="ECO:0000313" key="1">
    <source>
        <dbReference type="EMBL" id="VBB45421.1"/>
    </source>
</evidence>